<dbReference type="RefSeq" id="WP_120724604.1">
    <property type="nucleotide sequence ID" value="NZ_CP032698.1"/>
</dbReference>
<dbReference type="InterPro" id="IPR011047">
    <property type="entry name" value="Quinoprotein_ADH-like_sf"/>
</dbReference>
<evidence type="ECO:0000256" key="2">
    <source>
        <dbReference type="SAM" id="SignalP"/>
    </source>
</evidence>
<dbReference type="Proteomes" id="UP000271554">
    <property type="component" value="Chromosome"/>
</dbReference>
<feature type="region of interest" description="Disordered" evidence="1">
    <location>
        <begin position="225"/>
        <end position="252"/>
    </location>
</feature>
<sequence length="252" mass="26720">MDRTRLALTAIAAVLALPLVTAAQHADRAPYGDHFHHFATSSTGPVEVRIRGAAVEAYDRGTGAPRWTYDRRGSRPLALFRAPGHTVALWADGMVTDTDTDTHTDTGTHTGTGTGRDSDARRVRWHRAVPGLGAWLAASPASAAGVLQPLDEDATMLAVVTPERISAFRSADGDLRWLLPAREGCAFDPARTAHTAGVLLLGRPCRGSRSWSQELVAVDDLGEITPGRTPLGNDLPGGRRADGGGNRVARPS</sequence>
<protein>
    <submittedName>
        <fullName evidence="3">Uncharacterized protein</fullName>
    </submittedName>
</protein>
<dbReference type="EMBL" id="CP032698">
    <property type="protein sequence ID" value="AYG83677.1"/>
    <property type="molecule type" value="Genomic_DNA"/>
</dbReference>
<dbReference type="KEGG" id="shun:DWB77_05875"/>
<feature type="region of interest" description="Disordered" evidence="1">
    <location>
        <begin position="100"/>
        <end position="119"/>
    </location>
</feature>
<accession>A0A387HRL9</accession>
<dbReference type="SUPFAM" id="SSF50998">
    <property type="entry name" value="Quinoprotein alcohol dehydrogenase-like"/>
    <property type="match status" value="1"/>
</dbReference>
<evidence type="ECO:0000313" key="4">
    <source>
        <dbReference type="Proteomes" id="UP000271554"/>
    </source>
</evidence>
<keyword evidence="2" id="KW-0732">Signal</keyword>
<feature type="signal peptide" evidence="2">
    <location>
        <begin position="1"/>
        <end position="25"/>
    </location>
</feature>
<dbReference type="OrthoDB" id="4224746at2"/>
<gene>
    <name evidence="3" type="ORF">DWB77_05875</name>
</gene>
<evidence type="ECO:0000256" key="1">
    <source>
        <dbReference type="SAM" id="MobiDB-lite"/>
    </source>
</evidence>
<organism evidence="3 4">
    <name type="scientific">Streptomyces hundungensis</name>
    <dbReference type="NCBI Taxonomy" id="1077946"/>
    <lineage>
        <taxon>Bacteria</taxon>
        <taxon>Bacillati</taxon>
        <taxon>Actinomycetota</taxon>
        <taxon>Actinomycetes</taxon>
        <taxon>Kitasatosporales</taxon>
        <taxon>Streptomycetaceae</taxon>
        <taxon>Streptomyces</taxon>
    </lineage>
</organism>
<evidence type="ECO:0000313" key="3">
    <source>
        <dbReference type="EMBL" id="AYG83677.1"/>
    </source>
</evidence>
<name>A0A387HRL9_9ACTN</name>
<proteinExistence type="predicted"/>
<keyword evidence="4" id="KW-1185">Reference proteome</keyword>
<reference evidence="3 4" key="1">
    <citation type="submission" date="2018-10" db="EMBL/GenBank/DDBJ databases">
        <title>Relationship between Morphology and Antimicrobial Activity in Streptomyces.</title>
        <authorList>
            <person name="Kang H.J."/>
            <person name="Kim S.B."/>
        </authorList>
    </citation>
    <scope>NUCLEOTIDE SEQUENCE [LARGE SCALE GENOMIC DNA]</scope>
    <source>
        <strain evidence="3 4">BH38</strain>
    </source>
</reference>
<feature type="chain" id="PRO_5038357346" evidence="2">
    <location>
        <begin position="26"/>
        <end position="252"/>
    </location>
</feature>
<dbReference type="AlphaFoldDB" id="A0A387HRL9"/>